<evidence type="ECO:0000256" key="2">
    <source>
        <dbReference type="SAM" id="MobiDB-lite"/>
    </source>
</evidence>
<dbReference type="EMBL" id="CAJNIZ010019566">
    <property type="protein sequence ID" value="CAE7428148.1"/>
    <property type="molecule type" value="Genomic_DNA"/>
</dbReference>
<reference evidence="3" key="1">
    <citation type="submission" date="2021-02" db="EMBL/GenBank/DDBJ databases">
        <authorList>
            <person name="Dougan E. K."/>
            <person name="Rhodes N."/>
            <person name="Thang M."/>
            <person name="Chan C."/>
        </authorList>
    </citation>
    <scope>NUCLEOTIDE SEQUENCE</scope>
</reference>
<name>A0A812R9W7_SYMPI</name>
<keyword evidence="1" id="KW-0175">Coiled coil</keyword>
<sequence>EDKDKNAAWVMPILVYEKWCFWLFRQGIAVAKSKRLHTWLTFSDFRYKSNCTVWTWSDISVVLDLALQQPIVRLGKALFRQDLGAPIGGHLSKAIASAVLAFAELRACASLDALKSAGYVARQATSIGESVACTRYVDDLAMGLPQKFRIKPWLGDQHTDFSEMRGIAAGSRERSGEGSFPHTPRSTWGWQSKGHSKGYGKGYGSYGFSKGYGKRAGQEQRSGPYSGGHTGSLEQAVSRSFQSALTSRLECAISEGFSMVVNRLSKEGGRGQESQHSSPPARAGSALTRAVVSFFGGPQVEQNMSPEKVPEESKPSSKSGDSAEAALKVALDQQAQTMQMMADLVKSSLEAGCSPGASQVTGQEQALKDDCAKDAQIAQLQSQVESLQKQVESLQKQLSQSTTTQKAKAKVQSVLPFKAVTADKN</sequence>
<feature type="region of interest" description="Disordered" evidence="2">
    <location>
        <begin position="170"/>
        <end position="194"/>
    </location>
</feature>
<feature type="region of interest" description="Disordered" evidence="2">
    <location>
        <begin position="298"/>
        <end position="325"/>
    </location>
</feature>
<gene>
    <name evidence="3" type="ORF">SPIL2461_LOCUS10485</name>
</gene>
<feature type="non-terminal residue" evidence="3">
    <location>
        <position position="1"/>
    </location>
</feature>
<comment type="caution">
    <text evidence="3">The sequence shown here is derived from an EMBL/GenBank/DDBJ whole genome shotgun (WGS) entry which is preliminary data.</text>
</comment>
<organism evidence="3 4">
    <name type="scientific">Symbiodinium pilosum</name>
    <name type="common">Dinoflagellate</name>
    <dbReference type="NCBI Taxonomy" id="2952"/>
    <lineage>
        <taxon>Eukaryota</taxon>
        <taxon>Sar</taxon>
        <taxon>Alveolata</taxon>
        <taxon>Dinophyceae</taxon>
        <taxon>Suessiales</taxon>
        <taxon>Symbiodiniaceae</taxon>
        <taxon>Symbiodinium</taxon>
    </lineage>
</organism>
<accession>A0A812R9W7</accession>
<dbReference type="OrthoDB" id="441284at2759"/>
<evidence type="ECO:0000313" key="4">
    <source>
        <dbReference type="Proteomes" id="UP000649617"/>
    </source>
</evidence>
<protein>
    <submittedName>
        <fullName evidence="3">Uncharacterized protein</fullName>
    </submittedName>
</protein>
<feature type="region of interest" description="Disordered" evidence="2">
    <location>
        <begin position="266"/>
        <end position="285"/>
    </location>
</feature>
<evidence type="ECO:0000256" key="1">
    <source>
        <dbReference type="SAM" id="Coils"/>
    </source>
</evidence>
<dbReference type="AlphaFoldDB" id="A0A812R9W7"/>
<keyword evidence="4" id="KW-1185">Reference proteome</keyword>
<evidence type="ECO:0000313" key="3">
    <source>
        <dbReference type="EMBL" id="CAE7428148.1"/>
    </source>
</evidence>
<proteinExistence type="predicted"/>
<dbReference type="Proteomes" id="UP000649617">
    <property type="component" value="Unassembled WGS sequence"/>
</dbReference>
<feature type="coiled-coil region" evidence="1">
    <location>
        <begin position="377"/>
        <end position="404"/>
    </location>
</feature>